<protein>
    <submittedName>
        <fullName evidence="2">Uncharacterized protein</fullName>
    </submittedName>
</protein>
<evidence type="ECO:0000313" key="2">
    <source>
        <dbReference type="EMBL" id="GKV39816.1"/>
    </source>
</evidence>
<feature type="compositionally biased region" description="Basic and acidic residues" evidence="1">
    <location>
        <begin position="46"/>
        <end position="56"/>
    </location>
</feature>
<organism evidence="2 3">
    <name type="scientific">Rubroshorea leprosula</name>
    <dbReference type="NCBI Taxonomy" id="152421"/>
    <lineage>
        <taxon>Eukaryota</taxon>
        <taxon>Viridiplantae</taxon>
        <taxon>Streptophyta</taxon>
        <taxon>Embryophyta</taxon>
        <taxon>Tracheophyta</taxon>
        <taxon>Spermatophyta</taxon>
        <taxon>Magnoliopsida</taxon>
        <taxon>eudicotyledons</taxon>
        <taxon>Gunneridae</taxon>
        <taxon>Pentapetalae</taxon>
        <taxon>rosids</taxon>
        <taxon>malvids</taxon>
        <taxon>Malvales</taxon>
        <taxon>Dipterocarpaceae</taxon>
        <taxon>Rubroshorea</taxon>
    </lineage>
</organism>
<accession>A0AAV5LQT7</accession>
<dbReference type="Proteomes" id="UP001054252">
    <property type="component" value="Unassembled WGS sequence"/>
</dbReference>
<proteinExistence type="predicted"/>
<evidence type="ECO:0000313" key="3">
    <source>
        <dbReference type="Proteomes" id="UP001054252"/>
    </source>
</evidence>
<name>A0AAV5LQT7_9ROSI</name>
<sequence length="91" mass="10123">MNPARGFLAMNPARGFLAMNPARGFLAMNPARGFATNPGAWIRDEPRSVDSRRTQERGFATNPGAWFIPKIPKDSHPAEQRTDKGEETKQI</sequence>
<gene>
    <name evidence="2" type="ORF">SLEP1_g47531</name>
</gene>
<keyword evidence="3" id="KW-1185">Reference proteome</keyword>
<reference evidence="2 3" key="1">
    <citation type="journal article" date="2021" name="Commun. Biol.">
        <title>The genome of Shorea leprosula (Dipterocarpaceae) highlights the ecological relevance of drought in aseasonal tropical rainforests.</title>
        <authorList>
            <person name="Ng K.K.S."/>
            <person name="Kobayashi M.J."/>
            <person name="Fawcett J.A."/>
            <person name="Hatakeyama M."/>
            <person name="Paape T."/>
            <person name="Ng C.H."/>
            <person name="Ang C.C."/>
            <person name="Tnah L.H."/>
            <person name="Lee C.T."/>
            <person name="Nishiyama T."/>
            <person name="Sese J."/>
            <person name="O'Brien M.J."/>
            <person name="Copetti D."/>
            <person name="Mohd Noor M.I."/>
            <person name="Ong R.C."/>
            <person name="Putra M."/>
            <person name="Sireger I.Z."/>
            <person name="Indrioko S."/>
            <person name="Kosugi Y."/>
            <person name="Izuno A."/>
            <person name="Isagi Y."/>
            <person name="Lee S.L."/>
            <person name="Shimizu K.K."/>
        </authorList>
    </citation>
    <scope>NUCLEOTIDE SEQUENCE [LARGE SCALE GENOMIC DNA]</scope>
    <source>
        <strain evidence="2">214</strain>
    </source>
</reference>
<feature type="compositionally biased region" description="Basic and acidic residues" evidence="1">
    <location>
        <begin position="71"/>
        <end position="91"/>
    </location>
</feature>
<dbReference type="EMBL" id="BPVZ01000137">
    <property type="protein sequence ID" value="GKV39816.1"/>
    <property type="molecule type" value="Genomic_DNA"/>
</dbReference>
<evidence type="ECO:0000256" key="1">
    <source>
        <dbReference type="SAM" id="MobiDB-lite"/>
    </source>
</evidence>
<comment type="caution">
    <text evidence="2">The sequence shown here is derived from an EMBL/GenBank/DDBJ whole genome shotgun (WGS) entry which is preliminary data.</text>
</comment>
<dbReference type="AlphaFoldDB" id="A0AAV5LQT7"/>
<feature type="region of interest" description="Disordered" evidence="1">
    <location>
        <begin position="46"/>
        <end position="91"/>
    </location>
</feature>